<evidence type="ECO:0000313" key="2">
    <source>
        <dbReference type="Proteomes" id="UP000033352"/>
    </source>
</evidence>
<dbReference type="PATRIC" id="fig|1619248.3.peg.423"/>
<dbReference type="AlphaFoldDB" id="A0A0F1B4Q9"/>
<name>A0A0F1B4Q9_9ENTR</name>
<evidence type="ECO:0000313" key="1">
    <source>
        <dbReference type="EMBL" id="KJN29311.1"/>
    </source>
</evidence>
<protein>
    <submittedName>
        <fullName evidence="1">Uncharacterized protein</fullName>
    </submittedName>
</protein>
<dbReference type="RefSeq" id="WP_045285131.1">
    <property type="nucleotide sequence ID" value="NZ_JZYX01000011.1"/>
</dbReference>
<organism evidence="1 2">
    <name type="scientific">Enterobacter sichuanensis</name>
    <dbReference type="NCBI Taxonomy" id="2071710"/>
    <lineage>
        <taxon>Bacteria</taxon>
        <taxon>Pseudomonadati</taxon>
        <taxon>Pseudomonadota</taxon>
        <taxon>Gammaproteobacteria</taxon>
        <taxon>Enterobacterales</taxon>
        <taxon>Enterobacteriaceae</taxon>
        <taxon>Enterobacter</taxon>
        <taxon>Enterobacter cloacae complex</taxon>
    </lineage>
</organism>
<proteinExistence type="predicted"/>
<accession>A0A0F1B4Q9</accession>
<gene>
    <name evidence="1" type="ORF">SS37_07260</name>
</gene>
<dbReference type="EMBL" id="JZYX01000011">
    <property type="protein sequence ID" value="KJN29311.1"/>
    <property type="molecule type" value="Genomic_DNA"/>
</dbReference>
<sequence length="129" mass="15007">MGRKERNPIKRIEKAVRATKRKYSHKLKDYSRESIPGEMVTTIIEHPPTVPAGSEFELLKDVLSSTDNVYYKPRSRREYHIDSSSLKKFQILGFEHYADYIGYSQTNGLSGHTADLDFLFNDDKENYND</sequence>
<reference evidence="1 2" key="1">
    <citation type="submission" date="2015-03" db="EMBL/GenBank/DDBJ databases">
        <authorList>
            <person name="McCorrison J."/>
            <person name="Sanka R."/>
            <person name="Adams M."/>
            <person name="Brinkac L."/>
            <person name="Nierman W."/>
            <person name="Sutton G."/>
            <person name="Nelson K."/>
            <person name="Kiedrowski L."/>
            <person name="Guerrero D."/>
            <person name="Bonomo R."/>
        </authorList>
    </citation>
    <scope>NUCLEOTIDE SEQUENCE [LARGE SCALE GENOMIC DNA]</scope>
    <source>
        <strain evidence="1 2">35699</strain>
    </source>
</reference>
<comment type="caution">
    <text evidence="1">The sequence shown here is derived from an EMBL/GenBank/DDBJ whole genome shotgun (WGS) entry which is preliminary data.</text>
</comment>
<dbReference type="Proteomes" id="UP000033352">
    <property type="component" value="Unassembled WGS sequence"/>
</dbReference>